<dbReference type="AlphaFoldDB" id="A0A1G9XBT0"/>
<dbReference type="Pfam" id="PF03711">
    <property type="entry name" value="OKR_DC_1_C"/>
    <property type="match status" value="1"/>
</dbReference>
<name>A0A1G9XBT0_9FIRM</name>
<protein>
    <submittedName>
        <fullName evidence="7">Orn/Lys/Arg decarboxylase, C-terminal domain</fullName>
    </submittedName>
</protein>
<dbReference type="Gene3D" id="3.90.100.10">
    <property type="entry name" value="Orn/Lys/Arg decarboxylase, C-terminal domain"/>
    <property type="match status" value="1"/>
</dbReference>
<dbReference type="PANTHER" id="PTHR43277:SF4">
    <property type="entry name" value="ARGININE DECARBOXYLASE"/>
    <property type="match status" value="1"/>
</dbReference>
<organism evidence="7 8">
    <name type="scientific">Megasphaera paucivorans</name>
    <dbReference type="NCBI Taxonomy" id="349095"/>
    <lineage>
        <taxon>Bacteria</taxon>
        <taxon>Bacillati</taxon>
        <taxon>Bacillota</taxon>
        <taxon>Negativicutes</taxon>
        <taxon>Veillonellales</taxon>
        <taxon>Veillonellaceae</taxon>
        <taxon>Megasphaera</taxon>
    </lineage>
</organism>
<dbReference type="InterPro" id="IPR008286">
    <property type="entry name" value="Prn/Lys/Arg_de-COase_C"/>
</dbReference>
<dbReference type="InterPro" id="IPR052357">
    <property type="entry name" value="Orn_Lys_Arg_decarboxylase-I"/>
</dbReference>
<dbReference type="SUPFAM" id="SSF53383">
    <property type="entry name" value="PLP-dependent transferases"/>
    <property type="match status" value="1"/>
</dbReference>
<keyword evidence="5" id="KW-0456">Lyase</keyword>
<dbReference type="GO" id="GO:0016831">
    <property type="term" value="F:carboxy-lyase activity"/>
    <property type="evidence" value="ECO:0007669"/>
    <property type="project" value="UniProtKB-KW"/>
</dbReference>
<feature type="domain" description="Orn/Lys/Arg decarboxylases family 1 pyridoxal-P attachment site" evidence="6">
    <location>
        <begin position="223"/>
        <end position="237"/>
    </location>
</feature>
<reference evidence="7 8" key="1">
    <citation type="submission" date="2016-10" db="EMBL/GenBank/DDBJ databases">
        <authorList>
            <person name="de Groot N.N."/>
        </authorList>
    </citation>
    <scope>NUCLEOTIDE SEQUENCE [LARGE SCALE GENOMIC DNA]</scope>
    <source>
        <strain evidence="7 8">DSM 16981</strain>
    </source>
</reference>
<accession>A0A1G9XBT0</accession>
<evidence type="ECO:0000313" key="8">
    <source>
        <dbReference type="Proteomes" id="UP000199309"/>
    </source>
</evidence>
<evidence type="ECO:0000256" key="1">
    <source>
        <dbReference type="ARBA" id="ARBA00001933"/>
    </source>
</evidence>
<sequence>MDKNRQNRVPFVAALEEYVHRQMMPFHTPGHKIGKGASCYQKYLFGGALARDLGLMYALDDLFQPEGPLREAMQLAADLYGAGRTFFSINGTTACVQAMILAICRCGDEIIIPRESHSCVMSGLIMSGAVPVYMESRFAQKEQVSLGPDMDSLQKALDKHPKAKAVLFTYPTYDGIACNLRDMAAYAHNKGLVVLVDEAHGAHLPFHEELPDTALSCGADCVAQSTHKLAGSLTQTSMLHCRKGFSGTEKVAAAMALVQSTSPNYWFLASLDSARCQLALQGTELVGGAVELARGLRNQLNNIEGIVSFGKEILSYPGVSGFDETKITIDFSQIGFSGRQAELLLRQQGIEVEMTAGNHVLALITIGDDKQSIASLLRACQKIACGKRRNSIDIKEPSLPHPEIVISPQKAWNGKVEAVPLTNSEGCIAAETITFYPPGIPVISLGERVTKECLAYIKDKLTYGYIPHGSSDKTLQTLCVLNYSDKEGR</sequence>
<dbReference type="Proteomes" id="UP000199309">
    <property type="component" value="Unassembled WGS sequence"/>
</dbReference>
<evidence type="ECO:0000259" key="6">
    <source>
        <dbReference type="PROSITE" id="PS00703"/>
    </source>
</evidence>
<comment type="cofactor">
    <cofactor evidence="1">
        <name>pyridoxal 5'-phosphate</name>
        <dbReference type="ChEBI" id="CHEBI:597326"/>
    </cofactor>
</comment>
<keyword evidence="4" id="KW-0663">Pyridoxal phosphate</keyword>
<dbReference type="PROSITE" id="PS00703">
    <property type="entry name" value="OKR_DC_1"/>
    <property type="match status" value="1"/>
</dbReference>
<dbReference type="STRING" id="349095.SAMN05660299_01796"/>
<dbReference type="RefSeq" id="WP_091650809.1">
    <property type="nucleotide sequence ID" value="NZ_FNHQ01000017.1"/>
</dbReference>
<dbReference type="EMBL" id="FNHQ01000017">
    <property type="protein sequence ID" value="SDM93896.1"/>
    <property type="molecule type" value="Genomic_DNA"/>
</dbReference>
<dbReference type="PANTHER" id="PTHR43277">
    <property type="entry name" value="ARGININE DECARBOXYLASE"/>
    <property type="match status" value="1"/>
</dbReference>
<evidence type="ECO:0000313" key="7">
    <source>
        <dbReference type="EMBL" id="SDM93896.1"/>
    </source>
</evidence>
<dbReference type="OrthoDB" id="9815233at2"/>
<keyword evidence="3" id="KW-0210">Decarboxylase</keyword>
<gene>
    <name evidence="7" type="ORF">SAMN05660299_01796</name>
</gene>
<dbReference type="Gene3D" id="3.40.640.10">
    <property type="entry name" value="Type I PLP-dependent aspartate aminotransferase-like (Major domain)"/>
    <property type="match status" value="1"/>
</dbReference>
<evidence type="ECO:0000256" key="2">
    <source>
        <dbReference type="ARBA" id="ARBA00010671"/>
    </source>
</evidence>
<proteinExistence type="inferred from homology"/>
<evidence type="ECO:0000256" key="4">
    <source>
        <dbReference type="ARBA" id="ARBA00022898"/>
    </source>
</evidence>
<dbReference type="InterPro" id="IPR036633">
    <property type="entry name" value="Prn/Lys/Arg_de-COase_C_sf"/>
</dbReference>
<keyword evidence="8" id="KW-1185">Reference proteome</keyword>
<dbReference type="Pfam" id="PF01276">
    <property type="entry name" value="OKR_DC_1"/>
    <property type="match status" value="1"/>
</dbReference>
<dbReference type="SUPFAM" id="SSF55904">
    <property type="entry name" value="Ornithine decarboxylase C-terminal domain"/>
    <property type="match status" value="1"/>
</dbReference>
<evidence type="ECO:0000256" key="5">
    <source>
        <dbReference type="ARBA" id="ARBA00023239"/>
    </source>
</evidence>
<dbReference type="InterPro" id="IPR015421">
    <property type="entry name" value="PyrdxlP-dep_Trfase_major"/>
</dbReference>
<comment type="similarity">
    <text evidence="2">Belongs to the Orn/Lys/Arg decarboxylase class-I family.</text>
</comment>
<evidence type="ECO:0000256" key="3">
    <source>
        <dbReference type="ARBA" id="ARBA00022793"/>
    </source>
</evidence>
<dbReference type="InterPro" id="IPR000310">
    <property type="entry name" value="Orn/Lys/Arg_deCO2ase_major_dom"/>
</dbReference>
<dbReference type="InterPro" id="IPR015424">
    <property type="entry name" value="PyrdxlP-dep_Trfase"/>
</dbReference>